<reference evidence="2 3" key="1">
    <citation type="submission" date="2024-08" db="EMBL/GenBank/DDBJ databases">
        <title>Two novel Cytobacillus novel species.</title>
        <authorList>
            <person name="Liu G."/>
        </authorList>
    </citation>
    <scope>NUCLEOTIDE SEQUENCE [LARGE SCALE GENOMIC DNA]</scope>
    <source>
        <strain evidence="2 3">FJAT-54145</strain>
    </source>
</reference>
<gene>
    <name evidence="2" type="ORF">ACFYKX_19485</name>
</gene>
<evidence type="ECO:0000313" key="3">
    <source>
        <dbReference type="Proteomes" id="UP001601059"/>
    </source>
</evidence>
<sequence length="52" mass="5563">MRLDRSGRKKPAAVRSQAKFGQEGKKEASSSSNLNQVRTGAKEKSGVVSEEG</sequence>
<organism evidence="2 3">
    <name type="scientific">Cytobacillus spartinae</name>
    <dbReference type="NCBI Taxonomy" id="3299023"/>
    <lineage>
        <taxon>Bacteria</taxon>
        <taxon>Bacillati</taxon>
        <taxon>Bacillota</taxon>
        <taxon>Bacilli</taxon>
        <taxon>Bacillales</taxon>
        <taxon>Bacillaceae</taxon>
        <taxon>Cytobacillus</taxon>
    </lineage>
</organism>
<evidence type="ECO:0008006" key="4">
    <source>
        <dbReference type="Google" id="ProtNLM"/>
    </source>
</evidence>
<dbReference type="EMBL" id="JBIACK010000011">
    <property type="protein sequence ID" value="MFE8702790.1"/>
    <property type="molecule type" value="Genomic_DNA"/>
</dbReference>
<feature type="compositionally biased region" description="Polar residues" evidence="1">
    <location>
        <begin position="29"/>
        <end position="38"/>
    </location>
</feature>
<name>A0ABW6KEV2_9BACI</name>
<keyword evidence="3" id="KW-1185">Reference proteome</keyword>
<protein>
    <recommendedName>
        <fullName evidence="4">YuzL family protein</fullName>
    </recommendedName>
</protein>
<comment type="caution">
    <text evidence="2">The sequence shown here is derived from an EMBL/GenBank/DDBJ whole genome shotgun (WGS) entry which is preliminary data.</text>
</comment>
<evidence type="ECO:0000256" key="1">
    <source>
        <dbReference type="SAM" id="MobiDB-lite"/>
    </source>
</evidence>
<dbReference type="RefSeq" id="WP_389362760.1">
    <property type="nucleotide sequence ID" value="NZ_JBIACK010000011.1"/>
</dbReference>
<evidence type="ECO:0000313" key="2">
    <source>
        <dbReference type="EMBL" id="MFE8702790.1"/>
    </source>
</evidence>
<accession>A0ABW6KEV2</accession>
<feature type="region of interest" description="Disordered" evidence="1">
    <location>
        <begin position="1"/>
        <end position="52"/>
    </location>
</feature>
<dbReference type="Proteomes" id="UP001601059">
    <property type="component" value="Unassembled WGS sequence"/>
</dbReference>
<proteinExistence type="predicted"/>